<sequence>MENGLACKRAFRDGSSRTRHAYVLTQNGRDLAPVILAPKQWVDKHMKDGPSARALTDTQSGVPIEIGIARAQDALPLSRLTYKVKGR</sequence>
<gene>
    <name evidence="1" type="ORF">BWR18_02575</name>
</gene>
<keyword evidence="2" id="KW-1185">Reference proteome</keyword>
<dbReference type="InterPro" id="IPR036390">
    <property type="entry name" value="WH_DNA-bd_sf"/>
</dbReference>
<protein>
    <submittedName>
        <fullName evidence="1">Uncharacterized protein</fullName>
    </submittedName>
</protein>
<accession>A0A1P8MRJ5</accession>
<dbReference type="Gene3D" id="1.10.10.10">
    <property type="entry name" value="Winged helix-like DNA-binding domain superfamily/Winged helix DNA-binding domain"/>
    <property type="match status" value="1"/>
</dbReference>
<evidence type="ECO:0000313" key="1">
    <source>
        <dbReference type="EMBL" id="APX10700.1"/>
    </source>
</evidence>
<dbReference type="KEGG" id="tom:BWR18_02575"/>
<name>A0A1P8MRJ5_9RHOB</name>
<dbReference type="InterPro" id="IPR036388">
    <property type="entry name" value="WH-like_DNA-bd_sf"/>
</dbReference>
<dbReference type="EMBL" id="CP019312">
    <property type="protein sequence ID" value="APX10700.1"/>
    <property type="molecule type" value="Genomic_DNA"/>
</dbReference>
<proteinExistence type="predicted"/>
<dbReference type="AlphaFoldDB" id="A0A1P8MRJ5"/>
<organism evidence="1 2">
    <name type="scientific">Tateyamaria omphalii</name>
    <dbReference type="NCBI Taxonomy" id="299262"/>
    <lineage>
        <taxon>Bacteria</taxon>
        <taxon>Pseudomonadati</taxon>
        <taxon>Pseudomonadota</taxon>
        <taxon>Alphaproteobacteria</taxon>
        <taxon>Rhodobacterales</taxon>
        <taxon>Roseobacteraceae</taxon>
        <taxon>Tateyamaria</taxon>
    </lineage>
</organism>
<evidence type="ECO:0000313" key="2">
    <source>
        <dbReference type="Proteomes" id="UP000186336"/>
    </source>
</evidence>
<reference evidence="1 2" key="1">
    <citation type="submission" date="2017-01" db="EMBL/GenBank/DDBJ databases">
        <title>Complete genome of Tateyamaria omphalii DOK1-4 isolated from seawater in Dokdo.</title>
        <authorList>
            <person name="Kim J.H."/>
            <person name="Chi W.-J."/>
        </authorList>
    </citation>
    <scope>NUCLEOTIDE SEQUENCE [LARGE SCALE GENOMIC DNA]</scope>
    <source>
        <strain evidence="1 2">DOK1-4</strain>
    </source>
</reference>
<dbReference type="RefSeq" id="WP_076626567.1">
    <property type="nucleotide sequence ID" value="NZ_CP019312.1"/>
</dbReference>
<dbReference type="Proteomes" id="UP000186336">
    <property type="component" value="Chromosome"/>
</dbReference>
<dbReference type="SUPFAM" id="SSF46785">
    <property type="entry name" value="Winged helix' DNA-binding domain"/>
    <property type="match status" value="1"/>
</dbReference>